<dbReference type="Proteomes" id="UP000515150">
    <property type="component" value="Chromosome 16"/>
</dbReference>
<dbReference type="KEGG" id="bspl:121201707"/>
<evidence type="ECO:0000313" key="1">
    <source>
        <dbReference type="Proteomes" id="UP000515150"/>
    </source>
</evidence>
<dbReference type="OrthoDB" id="8803172at2759"/>
<accession>A0A8M1H2H8</accession>
<organism evidence="1 2">
    <name type="scientific">Betta splendens</name>
    <name type="common">Siamese fighting fish</name>
    <dbReference type="NCBI Taxonomy" id="158456"/>
    <lineage>
        <taxon>Eukaryota</taxon>
        <taxon>Metazoa</taxon>
        <taxon>Chordata</taxon>
        <taxon>Craniata</taxon>
        <taxon>Vertebrata</taxon>
        <taxon>Euteleostomi</taxon>
        <taxon>Actinopterygii</taxon>
        <taxon>Neopterygii</taxon>
        <taxon>Teleostei</taxon>
        <taxon>Neoteleostei</taxon>
        <taxon>Acanthomorphata</taxon>
        <taxon>Anabantaria</taxon>
        <taxon>Anabantiformes</taxon>
        <taxon>Anabantoidei</taxon>
        <taxon>Osphronemidae</taxon>
        <taxon>Betta</taxon>
    </lineage>
</organism>
<dbReference type="GeneID" id="121201707"/>
<dbReference type="RefSeq" id="XP_040923702.1">
    <property type="nucleotide sequence ID" value="XM_041067768.2"/>
</dbReference>
<keyword evidence="1" id="KW-1185">Reference proteome</keyword>
<protein>
    <submittedName>
        <fullName evidence="2">Uncharacterized protein si:dkey-29h14.10</fullName>
    </submittedName>
</protein>
<reference evidence="2" key="1">
    <citation type="submission" date="2025-08" db="UniProtKB">
        <authorList>
            <consortium name="RefSeq"/>
        </authorList>
    </citation>
    <scope>IDENTIFICATION</scope>
</reference>
<name>A0A8M1H2H8_BETSP</name>
<sequence>MANFDPFNPSPVNNSCLTKTRESTSTNQVMSLKAFSMQRLVQLVQKSSRRACQLFCCPLDALLCEKPACCPGSDSQPTAPKTAQVALTSPPSTILILNISNSTLIDCVIGPDTYASAAAESHSLMQEPALHVHDKLRCSCSNGHQGSAPTSPTSASSCVSSQEPPSINIHGSHLNYVIIGDNNYMHAEHVAEAEAPLL</sequence>
<gene>
    <name evidence="2" type="primary">si:dkey-29h14.10</name>
</gene>
<evidence type="ECO:0000313" key="2">
    <source>
        <dbReference type="RefSeq" id="XP_040923702.1"/>
    </source>
</evidence>
<dbReference type="AlphaFoldDB" id="A0A8M1H2H8"/>
<proteinExistence type="predicted"/>